<dbReference type="SUPFAM" id="SSF56801">
    <property type="entry name" value="Acetyl-CoA synthetase-like"/>
    <property type="match status" value="1"/>
</dbReference>
<proteinExistence type="inferred from homology"/>
<gene>
    <name evidence="5" type="ORF">GII30_18920</name>
</gene>
<dbReference type="InterPro" id="IPR042099">
    <property type="entry name" value="ANL_N_sf"/>
</dbReference>
<dbReference type="Gene3D" id="3.30.300.30">
    <property type="match status" value="1"/>
</dbReference>
<sequence>MQLPDLGFRPTIGAALARAAAEFGDVDYVVTDTDRITYAQAEQRSALLARRLLAHGVGKGARVGIFFPNGTEWVLWWLAASRIGALVVPFSTLYAPGELAKGLRLGDVHLLIAPTRAVSVDVVAFLEDALPGLATHTGAAIAVPEAPYLRQIWLTGDAGRPWARVVPPEIGPEDLVPQEILDSVEAEVCPADPAVMIHTSGSTADPKGVIHSHGVLMRQSVFLQDTMNGFTPDGLPTRYLSAMPFFWIGGILHVTGSLHSPLTILTLARTEPGAALELIERERGTGIAGWPTLTQRMLAHPDFARRDLSSCPSLVDQPADLSLVAVPGNVPRHRSLTETGGGFTTTDVIVVDGAGAPVPAGSEGELWIRGPGIMVGYNKRELWEVFDADGWFHTGDRVFVLDDEPGIFYVGRSTELIKTSGANVAPKEVESVLDKHPSVQSSLVVGVGDDERGQEVVAVVVPADPMTFDAERVSTDIRQDLSAYKLPRRYVVVAADDLPLLASGKPDRRELTRRIEAGEPAGSR</sequence>
<evidence type="ECO:0000259" key="3">
    <source>
        <dbReference type="Pfam" id="PF00501"/>
    </source>
</evidence>
<dbReference type="InterPro" id="IPR025110">
    <property type="entry name" value="AMP-bd_C"/>
</dbReference>
<evidence type="ECO:0000256" key="1">
    <source>
        <dbReference type="ARBA" id="ARBA00006432"/>
    </source>
</evidence>
<evidence type="ECO:0000259" key="4">
    <source>
        <dbReference type="Pfam" id="PF13193"/>
    </source>
</evidence>
<feature type="domain" description="AMP-dependent synthetase/ligase" evidence="3">
    <location>
        <begin position="17"/>
        <end position="310"/>
    </location>
</feature>
<reference evidence="5" key="1">
    <citation type="journal article" date="2021" name="Nat. Microbiol.">
        <title>Cocultivation of an ultrasmall environmental parasitic bacterium with lytic ability against bacteria associated with wastewater foams.</title>
        <authorList>
            <person name="Batinovic S."/>
            <person name="Rose J.J.A."/>
            <person name="Ratcliffe J."/>
            <person name="Seviour R.J."/>
            <person name="Petrovski S."/>
        </authorList>
    </citation>
    <scope>NUCLEOTIDE SEQUENCE</scope>
    <source>
        <strain evidence="5">CON44</strain>
    </source>
</reference>
<dbReference type="EMBL" id="CP045810">
    <property type="protein sequence ID" value="QHN40959.1"/>
    <property type="molecule type" value="Genomic_DNA"/>
</dbReference>
<dbReference type="Pfam" id="PF13193">
    <property type="entry name" value="AMP-binding_C"/>
    <property type="match status" value="1"/>
</dbReference>
<dbReference type="Pfam" id="PF00501">
    <property type="entry name" value="AMP-binding"/>
    <property type="match status" value="1"/>
</dbReference>
<dbReference type="PANTHER" id="PTHR43201:SF5">
    <property type="entry name" value="MEDIUM-CHAIN ACYL-COA LIGASE ACSF2, MITOCHONDRIAL"/>
    <property type="match status" value="1"/>
</dbReference>
<comment type="similarity">
    <text evidence="1">Belongs to the ATP-dependent AMP-binding enzyme family.</text>
</comment>
<dbReference type="InterPro" id="IPR045851">
    <property type="entry name" value="AMP-bd_C_sf"/>
</dbReference>
<dbReference type="RefSeq" id="WP_005193273.1">
    <property type="nucleotide sequence ID" value="NZ_CP045804.1"/>
</dbReference>
<accession>A0A857KNA8</accession>
<dbReference type="PANTHER" id="PTHR43201">
    <property type="entry name" value="ACYL-COA SYNTHETASE"/>
    <property type="match status" value="1"/>
</dbReference>
<dbReference type="GO" id="GO:0006631">
    <property type="term" value="P:fatty acid metabolic process"/>
    <property type="evidence" value="ECO:0007669"/>
    <property type="project" value="TreeGrafter"/>
</dbReference>
<dbReference type="CDD" id="cd04433">
    <property type="entry name" value="AFD_class_I"/>
    <property type="match status" value="1"/>
</dbReference>
<keyword evidence="2" id="KW-0436">Ligase</keyword>
<organism evidence="5">
    <name type="scientific">Gordonia amarae</name>
    <dbReference type="NCBI Taxonomy" id="36821"/>
    <lineage>
        <taxon>Bacteria</taxon>
        <taxon>Bacillati</taxon>
        <taxon>Actinomycetota</taxon>
        <taxon>Actinomycetes</taxon>
        <taxon>Mycobacteriales</taxon>
        <taxon>Gordoniaceae</taxon>
        <taxon>Gordonia</taxon>
    </lineage>
</organism>
<protein>
    <submittedName>
        <fullName evidence="5">AMP-binding protein</fullName>
    </submittedName>
</protein>
<name>A0A857KNA8_9ACTN</name>
<evidence type="ECO:0000256" key="2">
    <source>
        <dbReference type="ARBA" id="ARBA00022598"/>
    </source>
</evidence>
<feature type="domain" description="AMP-binding enzyme C-terminal" evidence="4">
    <location>
        <begin position="428"/>
        <end position="505"/>
    </location>
</feature>
<dbReference type="Gene3D" id="3.40.50.12780">
    <property type="entry name" value="N-terminal domain of ligase-like"/>
    <property type="match status" value="1"/>
</dbReference>
<dbReference type="InterPro" id="IPR000873">
    <property type="entry name" value="AMP-dep_synth/lig_dom"/>
</dbReference>
<evidence type="ECO:0000313" key="5">
    <source>
        <dbReference type="EMBL" id="QHN40959.1"/>
    </source>
</evidence>
<dbReference type="GO" id="GO:0031956">
    <property type="term" value="F:medium-chain fatty acid-CoA ligase activity"/>
    <property type="evidence" value="ECO:0007669"/>
    <property type="project" value="TreeGrafter"/>
</dbReference>
<dbReference type="AlphaFoldDB" id="A0A857KNA8"/>